<gene>
    <name evidence="3" type="ORF">BQ4739_LOCUS15227</name>
</gene>
<sequence>MMNIPQEFVAADSDPARPGNVYQANYIVAGARPGLHTAYLQNQQYLVMPQGVMAPAQHMMHPGVQMVPQMNMSVVCSPMVDMGLQTGSAIHQGAPAAVYQPRQVYTTAGAHQQQQHTRSRHGYANNMWAAVHGVGSTNHVAAAVGQATPVEDILQLLRGLPRGTSAIPVVADSLRYLDSRALAALLKELSKTGLREVAFEIFDWLRSLNEQMHPEFAGLLDVFTYTTMIAQCTNHMHLPTALELVYEMRQRNVSPNTHTYSSMLNVCVKAGELDLALDVFNQMLQEGLQPNLVTYNTLLEVYAKRGMWGKAVGVLDTLEQQRLVPEPRTFNIVMNACNAAGQFASCIAVHGRMASQKVPPTVGTYNAVILAHCKLDQLSAAQQLFNEMQQQGCQPTHTTFITLLQSAESHSQAAVAVSLLEQMQVLSLRLTPQCYAAAIGACASAGQLATARKLLGDMLASSKAGMAAPAHIIMQLQDKCCDWQGAYRTYQKLLASGVRPDSQTTATAIEALWGAGNVSSCLLALQVFEGACKQGVFRLSVSVRPADAAVEFSLPVAGACMACIGLWRLLAELRGRVQRDGPKILRNSVVVLLGDGQAAVANLATAMTQWCAVPGVPFQVDPPAGTHHVALSAPAADLAAWLLSESSVLMCPVMPPAAELERMVEAALQQAEGAALERSRVLLLEAQEADCSGAQSLPLPYCAVRPALWQQLQSNCAQLAPLLPQLPHSALSLLDAAAAANLLDVSACQLDHDGAAPAAAGAASAVPQAHMLAACVVVAAQAAAAKGQLAAAGASLPSEQEVCGRFGLQLTELVAAAARLREACGAACRAPTSAFAVVELYLDALLAGQVDRKVPAASLIGEASALAGHCPQLPASLGMPVAQLAGILVAAGRQARGLFPVWPKALVMLTGMLTPVGEGQQQLLQELVAHAAGSL</sequence>
<evidence type="ECO:0000313" key="4">
    <source>
        <dbReference type="Proteomes" id="UP000256970"/>
    </source>
</evidence>
<dbReference type="AlphaFoldDB" id="A0A383WCU8"/>
<keyword evidence="4" id="KW-1185">Reference proteome</keyword>
<evidence type="ECO:0000256" key="1">
    <source>
        <dbReference type="ARBA" id="ARBA00022737"/>
    </source>
</evidence>
<evidence type="ECO:0008006" key="5">
    <source>
        <dbReference type="Google" id="ProtNLM"/>
    </source>
</evidence>
<protein>
    <recommendedName>
        <fullName evidence="5">Pentacotripeptide-repeat region of PRORP domain-containing protein</fullName>
    </recommendedName>
</protein>
<accession>A0A383WCU8</accession>
<dbReference type="InterPro" id="IPR011990">
    <property type="entry name" value="TPR-like_helical_dom_sf"/>
</dbReference>
<feature type="repeat" description="PPR" evidence="2">
    <location>
        <begin position="221"/>
        <end position="255"/>
    </location>
</feature>
<dbReference type="STRING" id="3088.A0A383WCU8"/>
<dbReference type="InterPro" id="IPR002885">
    <property type="entry name" value="PPR_rpt"/>
</dbReference>
<dbReference type="Pfam" id="PF13041">
    <property type="entry name" value="PPR_2"/>
    <property type="match status" value="1"/>
</dbReference>
<feature type="repeat" description="PPR" evidence="2">
    <location>
        <begin position="361"/>
        <end position="395"/>
    </location>
</feature>
<organism evidence="3 4">
    <name type="scientific">Tetradesmus obliquus</name>
    <name type="common">Green alga</name>
    <name type="synonym">Acutodesmus obliquus</name>
    <dbReference type="NCBI Taxonomy" id="3088"/>
    <lineage>
        <taxon>Eukaryota</taxon>
        <taxon>Viridiplantae</taxon>
        <taxon>Chlorophyta</taxon>
        <taxon>core chlorophytes</taxon>
        <taxon>Chlorophyceae</taxon>
        <taxon>CS clade</taxon>
        <taxon>Sphaeropleales</taxon>
        <taxon>Scenedesmaceae</taxon>
        <taxon>Tetradesmus</taxon>
    </lineage>
</organism>
<dbReference type="NCBIfam" id="TIGR00756">
    <property type="entry name" value="PPR"/>
    <property type="match status" value="5"/>
</dbReference>
<name>A0A383WCU8_TETOB</name>
<feature type="repeat" description="PPR" evidence="2">
    <location>
        <begin position="326"/>
        <end position="360"/>
    </location>
</feature>
<evidence type="ECO:0000313" key="3">
    <source>
        <dbReference type="EMBL" id="SZX74909.1"/>
    </source>
</evidence>
<dbReference type="Gene3D" id="1.25.40.10">
    <property type="entry name" value="Tetratricopeptide repeat domain"/>
    <property type="match status" value="2"/>
</dbReference>
<dbReference type="Pfam" id="PF13812">
    <property type="entry name" value="PPR_3"/>
    <property type="match status" value="1"/>
</dbReference>
<evidence type="ECO:0000256" key="2">
    <source>
        <dbReference type="PROSITE-ProRule" id="PRU00708"/>
    </source>
</evidence>
<dbReference type="EMBL" id="FNXT01001221">
    <property type="protein sequence ID" value="SZX74909.1"/>
    <property type="molecule type" value="Genomic_DNA"/>
</dbReference>
<feature type="repeat" description="PPR" evidence="2">
    <location>
        <begin position="291"/>
        <end position="325"/>
    </location>
</feature>
<dbReference type="PANTHER" id="PTHR46862:SF5">
    <property type="entry name" value="OS02G0170000 PROTEIN"/>
    <property type="match status" value="1"/>
</dbReference>
<reference evidence="3 4" key="1">
    <citation type="submission" date="2016-10" db="EMBL/GenBank/DDBJ databases">
        <authorList>
            <person name="Cai Z."/>
        </authorList>
    </citation>
    <scope>NUCLEOTIDE SEQUENCE [LARGE SCALE GENOMIC DNA]</scope>
</reference>
<keyword evidence="1" id="KW-0677">Repeat</keyword>
<dbReference type="PROSITE" id="PS51375">
    <property type="entry name" value="PPR"/>
    <property type="match status" value="5"/>
</dbReference>
<dbReference type="Proteomes" id="UP000256970">
    <property type="component" value="Unassembled WGS sequence"/>
</dbReference>
<proteinExistence type="predicted"/>
<feature type="repeat" description="PPR" evidence="2">
    <location>
        <begin position="256"/>
        <end position="290"/>
    </location>
</feature>
<dbReference type="PANTHER" id="PTHR46862">
    <property type="entry name" value="OS07G0661900 PROTEIN"/>
    <property type="match status" value="1"/>
</dbReference>